<organism evidence="15 16">
    <name type="scientific">Lishizhenia tianjinensis</name>
    <dbReference type="NCBI Taxonomy" id="477690"/>
    <lineage>
        <taxon>Bacteria</taxon>
        <taxon>Pseudomonadati</taxon>
        <taxon>Bacteroidota</taxon>
        <taxon>Flavobacteriia</taxon>
        <taxon>Flavobacteriales</taxon>
        <taxon>Crocinitomicaceae</taxon>
        <taxon>Lishizhenia</taxon>
    </lineage>
</organism>
<dbReference type="GO" id="GO:0003700">
    <property type="term" value="F:DNA-binding transcription factor activity"/>
    <property type="evidence" value="ECO:0007669"/>
    <property type="project" value="InterPro"/>
</dbReference>
<comment type="subunit">
    <text evidence="3">Homodimer.</text>
</comment>
<dbReference type="Pfam" id="PF04023">
    <property type="entry name" value="FeoA"/>
    <property type="match status" value="1"/>
</dbReference>
<dbReference type="InterPro" id="IPR001367">
    <property type="entry name" value="Fe_dep_repressor"/>
</dbReference>
<evidence type="ECO:0000313" key="16">
    <source>
        <dbReference type="Proteomes" id="UP000236454"/>
    </source>
</evidence>
<dbReference type="InterPro" id="IPR038157">
    <property type="entry name" value="FeoA_core_dom"/>
</dbReference>
<keyword evidence="5" id="KW-0963">Cytoplasm</keyword>
<protein>
    <recommendedName>
        <fullName evidence="4">Transcriptional regulator MntR</fullName>
    </recommendedName>
    <alternativeName>
        <fullName evidence="13">Manganese transport regulator</fullName>
    </alternativeName>
</protein>
<evidence type="ECO:0000256" key="6">
    <source>
        <dbReference type="ARBA" id="ARBA00022491"/>
    </source>
</evidence>
<comment type="subcellular location">
    <subcellularLocation>
        <location evidence="1">Cytoplasm</location>
    </subcellularLocation>
</comment>
<evidence type="ECO:0000256" key="1">
    <source>
        <dbReference type="ARBA" id="ARBA00004496"/>
    </source>
</evidence>
<dbReference type="GO" id="GO:0003677">
    <property type="term" value="F:DNA binding"/>
    <property type="evidence" value="ECO:0007669"/>
    <property type="project" value="UniProtKB-KW"/>
</dbReference>
<sequence>MEDLSHSEENYLKAIYNTTQGEIETVSTNELADKMNTKASSITDMVKKLSDKKLVKYKKYKGCSLTPEGEKSALKVIRKHRLWEVFLVDKLGFGWDEVHVIAEQLEHIRSVKLTEKLDEFLEFPKYDPHGDPIPDRDGNLELRTKMVQLNELEVADVAVVIGVADGNPSFLQYLDQNKIQLGTELKVLDLFDFDESVRIGMGERELNLSKTAASKICVERLEK</sequence>
<evidence type="ECO:0000256" key="10">
    <source>
        <dbReference type="ARBA" id="ARBA00023163"/>
    </source>
</evidence>
<dbReference type="EMBL" id="FPAS01000001">
    <property type="protein sequence ID" value="SFT52353.1"/>
    <property type="molecule type" value="Genomic_DNA"/>
</dbReference>
<dbReference type="PROSITE" id="PS50944">
    <property type="entry name" value="HTH_DTXR"/>
    <property type="match status" value="1"/>
</dbReference>
<feature type="domain" description="HTH dtxR-type" evidence="14">
    <location>
        <begin position="1"/>
        <end position="66"/>
    </location>
</feature>
<dbReference type="GO" id="GO:0046914">
    <property type="term" value="F:transition metal ion binding"/>
    <property type="evidence" value="ECO:0007669"/>
    <property type="project" value="InterPro"/>
</dbReference>
<evidence type="ECO:0000256" key="13">
    <source>
        <dbReference type="ARBA" id="ARBA00032593"/>
    </source>
</evidence>
<gene>
    <name evidence="15" type="ORF">SAMN05216474_1069</name>
</gene>
<evidence type="ECO:0000256" key="4">
    <source>
        <dbReference type="ARBA" id="ARBA00022386"/>
    </source>
</evidence>
<evidence type="ECO:0000256" key="2">
    <source>
        <dbReference type="ARBA" id="ARBA00007871"/>
    </source>
</evidence>
<comment type="function">
    <text evidence="12">In the presence of manganese, represses expression of mntH and mntS. Up-regulates expression of mntP.</text>
</comment>
<dbReference type="Pfam" id="PF01325">
    <property type="entry name" value="Fe_dep_repress"/>
    <property type="match status" value="1"/>
</dbReference>
<keyword evidence="9" id="KW-0010">Activator</keyword>
<evidence type="ECO:0000259" key="14">
    <source>
        <dbReference type="PROSITE" id="PS50944"/>
    </source>
</evidence>
<dbReference type="Proteomes" id="UP000236454">
    <property type="component" value="Unassembled WGS sequence"/>
</dbReference>
<dbReference type="PANTHER" id="PTHR33238">
    <property type="entry name" value="IRON (METAL) DEPENDENT REPRESSOR, DTXR FAMILY"/>
    <property type="match status" value="1"/>
</dbReference>
<dbReference type="InterPro" id="IPR007167">
    <property type="entry name" value="Fe-transptr_FeoA-like"/>
</dbReference>
<dbReference type="InterPro" id="IPR036388">
    <property type="entry name" value="WH-like_DNA-bd_sf"/>
</dbReference>
<proteinExistence type="inferred from homology"/>
<dbReference type="InterPro" id="IPR050536">
    <property type="entry name" value="DtxR_MntR_Metal-Reg"/>
</dbReference>
<evidence type="ECO:0000256" key="7">
    <source>
        <dbReference type="ARBA" id="ARBA00023015"/>
    </source>
</evidence>
<comment type="similarity">
    <text evidence="2">Belongs to the DtxR/MntR family.</text>
</comment>
<dbReference type="InterPro" id="IPR036421">
    <property type="entry name" value="Fe_dep_repressor_sf"/>
</dbReference>
<evidence type="ECO:0000256" key="11">
    <source>
        <dbReference type="ARBA" id="ARBA00023211"/>
    </source>
</evidence>
<evidence type="ECO:0000256" key="5">
    <source>
        <dbReference type="ARBA" id="ARBA00022490"/>
    </source>
</evidence>
<keyword evidence="11" id="KW-0464">Manganese</keyword>
<dbReference type="Pfam" id="PF02742">
    <property type="entry name" value="Fe_dep_repr_C"/>
    <property type="match status" value="1"/>
</dbReference>
<dbReference type="PANTHER" id="PTHR33238:SF11">
    <property type="entry name" value="TRANSCRIPTIONAL REGULATOR MNTR"/>
    <property type="match status" value="1"/>
</dbReference>
<keyword evidence="7" id="KW-0805">Transcription regulation</keyword>
<dbReference type="InterPro" id="IPR022687">
    <property type="entry name" value="HTH_DTXR"/>
</dbReference>
<dbReference type="SMART" id="SM00529">
    <property type="entry name" value="HTH_DTXR"/>
    <property type="match status" value="1"/>
</dbReference>
<dbReference type="RefSeq" id="WP_090247224.1">
    <property type="nucleotide sequence ID" value="NZ_FPAS01000001.1"/>
</dbReference>
<dbReference type="SUPFAM" id="SSF46785">
    <property type="entry name" value="Winged helix' DNA-binding domain"/>
    <property type="match status" value="1"/>
</dbReference>
<dbReference type="GO" id="GO:0046983">
    <property type="term" value="F:protein dimerization activity"/>
    <property type="evidence" value="ECO:0007669"/>
    <property type="project" value="InterPro"/>
</dbReference>
<dbReference type="InterPro" id="IPR036390">
    <property type="entry name" value="WH_DNA-bd_sf"/>
</dbReference>
<reference evidence="15 16" key="1">
    <citation type="submission" date="2016-10" db="EMBL/GenBank/DDBJ databases">
        <authorList>
            <person name="de Groot N.N."/>
        </authorList>
    </citation>
    <scope>NUCLEOTIDE SEQUENCE [LARGE SCALE GENOMIC DNA]</scope>
    <source>
        <strain evidence="15 16">CGMCC 1.7005</strain>
    </source>
</reference>
<dbReference type="AlphaFoldDB" id="A0A1I6YPJ2"/>
<keyword evidence="10" id="KW-0804">Transcription</keyword>
<dbReference type="Gene3D" id="1.10.10.10">
    <property type="entry name" value="Winged helix-like DNA-binding domain superfamily/Winged helix DNA-binding domain"/>
    <property type="match status" value="1"/>
</dbReference>
<keyword evidence="6" id="KW-0678">Repressor</keyword>
<dbReference type="InterPro" id="IPR022689">
    <property type="entry name" value="Iron_dep_repressor"/>
</dbReference>
<keyword evidence="16" id="KW-1185">Reference proteome</keyword>
<evidence type="ECO:0000256" key="12">
    <source>
        <dbReference type="ARBA" id="ARBA00025185"/>
    </source>
</evidence>
<dbReference type="STRING" id="477690.SAMN05216474_1069"/>
<dbReference type="OrthoDB" id="9791355at2"/>
<name>A0A1I6YPJ2_9FLAO</name>
<evidence type="ECO:0000256" key="8">
    <source>
        <dbReference type="ARBA" id="ARBA00023125"/>
    </source>
</evidence>
<dbReference type="SUPFAM" id="SSF47979">
    <property type="entry name" value="Iron-dependent repressor protein, dimerization domain"/>
    <property type="match status" value="1"/>
</dbReference>
<accession>A0A1I6YPJ2</accession>
<evidence type="ECO:0000256" key="9">
    <source>
        <dbReference type="ARBA" id="ARBA00023159"/>
    </source>
</evidence>
<keyword evidence="8" id="KW-0238">DNA-binding</keyword>
<evidence type="ECO:0000256" key="3">
    <source>
        <dbReference type="ARBA" id="ARBA00011738"/>
    </source>
</evidence>
<evidence type="ECO:0000313" key="15">
    <source>
        <dbReference type="EMBL" id="SFT52353.1"/>
    </source>
</evidence>
<dbReference type="Gene3D" id="2.30.30.90">
    <property type="match status" value="1"/>
</dbReference>
<dbReference type="GO" id="GO:0005737">
    <property type="term" value="C:cytoplasm"/>
    <property type="evidence" value="ECO:0007669"/>
    <property type="project" value="UniProtKB-SubCell"/>
</dbReference>
<dbReference type="SMART" id="SM00899">
    <property type="entry name" value="FeoA"/>
    <property type="match status" value="1"/>
</dbReference>